<protein>
    <submittedName>
        <fullName evidence="1">Uncharacterized protein</fullName>
    </submittedName>
</protein>
<keyword evidence="2" id="KW-1185">Reference proteome</keyword>
<dbReference type="EMBL" id="JACGCI010000015">
    <property type="protein sequence ID" value="KAF6759500.1"/>
    <property type="molecule type" value="Genomic_DNA"/>
</dbReference>
<accession>A0A8H6M930</accession>
<sequence>MHGRRHLFEVVQGERREEGRGFVWTGVRLYDPALELAKWHTKVEPATNLDPEEPWTECIRREEDFIDFVVKGEERERYFMKGCGKGTMMFESMAWDPITRREHHVTAVKPWMQEVYNRINLVNRIYSPLVQQCYQAN</sequence>
<reference evidence="1 2" key="1">
    <citation type="submission" date="2020-07" db="EMBL/GenBank/DDBJ databases">
        <title>Comparative genomics of pyrophilous fungi reveals a link between fire events and developmental genes.</title>
        <authorList>
            <consortium name="DOE Joint Genome Institute"/>
            <person name="Steindorff A.S."/>
            <person name="Carver A."/>
            <person name="Calhoun S."/>
            <person name="Stillman K."/>
            <person name="Liu H."/>
            <person name="Lipzen A."/>
            <person name="Pangilinan J."/>
            <person name="Labutti K."/>
            <person name="Bruns T.D."/>
            <person name="Grigoriev I.V."/>
        </authorList>
    </citation>
    <scope>NUCLEOTIDE SEQUENCE [LARGE SCALE GENOMIC DNA]</scope>
    <source>
        <strain evidence="1 2">CBS 144469</strain>
    </source>
</reference>
<proteinExistence type="predicted"/>
<evidence type="ECO:0000313" key="1">
    <source>
        <dbReference type="EMBL" id="KAF6759500.1"/>
    </source>
</evidence>
<gene>
    <name evidence="1" type="ORF">DFP72DRAFT_1166910</name>
</gene>
<organism evidence="1 2">
    <name type="scientific">Ephemerocybe angulata</name>
    <dbReference type="NCBI Taxonomy" id="980116"/>
    <lineage>
        <taxon>Eukaryota</taxon>
        <taxon>Fungi</taxon>
        <taxon>Dikarya</taxon>
        <taxon>Basidiomycota</taxon>
        <taxon>Agaricomycotina</taxon>
        <taxon>Agaricomycetes</taxon>
        <taxon>Agaricomycetidae</taxon>
        <taxon>Agaricales</taxon>
        <taxon>Agaricineae</taxon>
        <taxon>Psathyrellaceae</taxon>
        <taxon>Ephemerocybe</taxon>
    </lineage>
</organism>
<evidence type="ECO:0000313" key="2">
    <source>
        <dbReference type="Proteomes" id="UP000521943"/>
    </source>
</evidence>
<dbReference type="Proteomes" id="UP000521943">
    <property type="component" value="Unassembled WGS sequence"/>
</dbReference>
<comment type="caution">
    <text evidence="1">The sequence shown here is derived from an EMBL/GenBank/DDBJ whole genome shotgun (WGS) entry which is preliminary data.</text>
</comment>
<dbReference type="AlphaFoldDB" id="A0A8H6M930"/>
<name>A0A8H6M930_9AGAR</name>